<dbReference type="STRING" id="1435349.PW52_03290"/>
<proteinExistence type="predicted"/>
<accession>A0A0D7WCS5</accession>
<sequence length="93" mass="10803">MKTTVKITYCSQCKWLLRATWMAQELLSTFNDEIDELILEPGTGGIFEVYANQENIWSRKEMNGFPEITTLKIKVRDVIAPSRDLGHIDRKKQ</sequence>
<evidence type="ECO:0000313" key="2">
    <source>
        <dbReference type="EMBL" id="KJD36869.1"/>
    </source>
</evidence>
<dbReference type="Pfam" id="PF10262">
    <property type="entry name" value="Rdx"/>
    <property type="match status" value="1"/>
</dbReference>
<name>A0A0D7WCS5_9FLAO</name>
<protein>
    <submittedName>
        <fullName evidence="2">Selenoprotein</fullName>
    </submittedName>
</protein>
<dbReference type="NCBIfam" id="TIGR02174">
    <property type="entry name" value="CXXU_selWTH"/>
    <property type="match status" value="1"/>
</dbReference>
<dbReference type="Proteomes" id="UP000032578">
    <property type="component" value="Unassembled WGS sequence"/>
</dbReference>
<comment type="caution">
    <text evidence="2">The sequence shown here is derived from an EMBL/GenBank/DDBJ whole genome shotgun (WGS) entry which is preliminary data.</text>
</comment>
<dbReference type="PANTHER" id="PTHR36417">
    <property type="entry name" value="SELENOPROTEIN DOMAIN PROTEIN (AFU_ORTHOLOGUE AFUA_1G05220)"/>
    <property type="match status" value="1"/>
</dbReference>
<dbReference type="RefSeq" id="WP_044631686.1">
    <property type="nucleotide sequence ID" value="NZ_JTDW01000002.1"/>
</dbReference>
<keyword evidence="1" id="KW-0676">Redox-active center</keyword>
<dbReference type="Gene3D" id="3.40.30.10">
    <property type="entry name" value="Glutaredoxin"/>
    <property type="match status" value="1"/>
</dbReference>
<dbReference type="PATRIC" id="fig|1435349.4.peg.1361"/>
<keyword evidence="3" id="KW-1185">Reference proteome</keyword>
<dbReference type="InterPro" id="IPR011893">
    <property type="entry name" value="Selenoprotein_Rdx-typ"/>
</dbReference>
<dbReference type="OrthoDB" id="9811366at2"/>
<dbReference type="InterPro" id="IPR036249">
    <property type="entry name" value="Thioredoxin-like_sf"/>
</dbReference>
<dbReference type="EMBL" id="JTDW01000002">
    <property type="protein sequence ID" value="KJD36869.1"/>
    <property type="molecule type" value="Genomic_DNA"/>
</dbReference>
<evidence type="ECO:0000256" key="1">
    <source>
        <dbReference type="ARBA" id="ARBA00023284"/>
    </source>
</evidence>
<reference evidence="2 3" key="1">
    <citation type="submission" date="2014-11" db="EMBL/GenBank/DDBJ databases">
        <title>Tamlana sedimentorum sp. nov., isolated from shallow sand sediments of the Sea of Japan.</title>
        <authorList>
            <person name="Romanenko L.A."/>
        </authorList>
    </citation>
    <scope>NUCLEOTIDE SEQUENCE [LARGE SCALE GENOMIC DNA]</scope>
    <source>
        <strain evidence="2 3">JCM 19808</strain>
    </source>
</reference>
<evidence type="ECO:0000313" key="3">
    <source>
        <dbReference type="Proteomes" id="UP000032578"/>
    </source>
</evidence>
<dbReference type="PANTHER" id="PTHR36417:SF2">
    <property type="entry name" value="SELENOPROTEIN DOMAIN PROTEIN (AFU_ORTHOLOGUE AFUA_1G05220)"/>
    <property type="match status" value="1"/>
</dbReference>
<organism evidence="2 3">
    <name type="scientific">Neotamlana sedimentorum</name>
    <dbReference type="NCBI Taxonomy" id="1435349"/>
    <lineage>
        <taxon>Bacteria</taxon>
        <taxon>Pseudomonadati</taxon>
        <taxon>Bacteroidota</taxon>
        <taxon>Flavobacteriia</taxon>
        <taxon>Flavobacteriales</taxon>
        <taxon>Flavobacteriaceae</taxon>
        <taxon>Neotamlana</taxon>
    </lineage>
</organism>
<gene>
    <name evidence="2" type="ORF">PW52_03290</name>
</gene>
<dbReference type="SUPFAM" id="SSF52833">
    <property type="entry name" value="Thioredoxin-like"/>
    <property type="match status" value="1"/>
</dbReference>
<dbReference type="AlphaFoldDB" id="A0A0D7WCS5"/>